<reference evidence="1" key="1">
    <citation type="submission" date="2022-08" db="EMBL/GenBank/DDBJ databases">
        <title>Genome Sequence of Lecanicillium fungicola.</title>
        <authorList>
            <person name="Buettner E."/>
        </authorList>
    </citation>
    <scope>NUCLEOTIDE SEQUENCE</scope>
    <source>
        <strain evidence="1">Babe33</strain>
    </source>
</reference>
<dbReference type="Proteomes" id="UP001143910">
    <property type="component" value="Unassembled WGS sequence"/>
</dbReference>
<evidence type="ECO:0000313" key="2">
    <source>
        <dbReference type="Proteomes" id="UP001143910"/>
    </source>
</evidence>
<dbReference type="EMBL" id="JANJQO010001559">
    <property type="protein sequence ID" value="KAJ2970323.1"/>
    <property type="molecule type" value="Genomic_DNA"/>
</dbReference>
<name>A0ACC1MVU8_9HYPO</name>
<keyword evidence="2" id="KW-1185">Reference proteome</keyword>
<protein>
    <submittedName>
        <fullName evidence="1">Uncharacterized protein</fullName>
    </submittedName>
</protein>
<sequence>MATLKLKTRQPAEEIESWDDDGDFLLDGEDLSRRASSNINNVPMRRRDSTSSHVSFRSDIESMQGDEQQFHIPGDDESSVMDAIAAAQHAGIPLPKNVPTSALMGGTIKRLGGRKLQKIIQDDWENDLELPESSKVFSIKPKENVDFPDTLRQVSAGSLSDSPTHLRRSPVANMTPTGFVAPTSSLAAKSATSALTSAINLDKFKDTDDDDFFGQGSGTVRAPSIPTVPRGRQHASPVSFITPPTPQKKDNSKATEDDFEDDLELPSDGKLTLSTRRDIPTTPSQADDLDWGEGSLGTRWGGTRRDGRSNRSSSASALSPSISSSVTAESEDETFDGLLLPTGPVNFQERLQRRKNSPSPSRLTLNTQITSATTTPSKPPHMEPERQDLLDGLDIGDGDVFESAKLSLHRNIKIKDTQPASPARPKTAVSLTFTNKSGVSTRIPRLSHERSHSTALEPVSESGGPIQQRSRRPQSRLGHSAQSSVVSVPTPTTLHAPPFPPSTPRRREVTTRSSFSTLRSDASTTNAQLLRQKRSMPAVRQANSPMKPSTSRSDRPPSRDNNQSQSAMRPKTPVERIRQQESPTSHAKKAPAPFLAGGSSQHTSHHIASKGMRQFRRWDSENAIDTRPISRTFSRSAMRSPSPQRYKVAADTWERLSKPKNKRNFGDGHELDGFDDLPTSKDVETRFLKQPNTPGLKSALKNKSYQNLIPDRIATPAPQSPAKPQFGTPRFARDTAASRIARETSLANRVPTNGPLATISAQRGTHLAPRLNHNPQLPSPNVVRSKKSSKRVQQQKPHLIANLNTGKESKTVNGMYYNADTFRWEGNENALNAFDHTSTQSPVPSSAQLSRDRDAMTPRPALITNISSTKGVQVVGGMVFDPQNMCWLKIGHQNNPTSEASDTLDGFNALDDDEEDVFKDIPDLDDKSADDTRGKGRVSDIKDEWLVGEEFDVGPEFIRRQREEEDRWRRKCEKWVGRGSRDRDTWRWTIRELVSQFDDLAV</sequence>
<comment type="caution">
    <text evidence="1">The sequence shown here is derived from an EMBL/GenBank/DDBJ whole genome shotgun (WGS) entry which is preliminary data.</text>
</comment>
<proteinExistence type="predicted"/>
<organism evidence="1 2">
    <name type="scientific">Zarea fungicola</name>
    <dbReference type="NCBI Taxonomy" id="93591"/>
    <lineage>
        <taxon>Eukaryota</taxon>
        <taxon>Fungi</taxon>
        <taxon>Dikarya</taxon>
        <taxon>Ascomycota</taxon>
        <taxon>Pezizomycotina</taxon>
        <taxon>Sordariomycetes</taxon>
        <taxon>Hypocreomycetidae</taxon>
        <taxon>Hypocreales</taxon>
        <taxon>Cordycipitaceae</taxon>
        <taxon>Zarea</taxon>
    </lineage>
</organism>
<evidence type="ECO:0000313" key="1">
    <source>
        <dbReference type="EMBL" id="KAJ2970323.1"/>
    </source>
</evidence>
<accession>A0ACC1MVU8</accession>
<gene>
    <name evidence="1" type="ORF">NQ176_g8246</name>
</gene>